<dbReference type="Proteomes" id="UP000662747">
    <property type="component" value="Chromosome"/>
</dbReference>
<evidence type="ECO:0000313" key="2">
    <source>
        <dbReference type="Proteomes" id="UP000662747"/>
    </source>
</evidence>
<proteinExistence type="predicted"/>
<reference evidence="1 2" key="1">
    <citation type="submission" date="2021-02" db="EMBL/GenBank/DDBJ databases">
        <title>De Novo genome assembly of isolated myxobacteria.</title>
        <authorList>
            <person name="Stevens D.C."/>
        </authorList>
    </citation>
    <scope>NUCLEOTIDE SEQUENCE [LARGE SCALE GENOMIC DNA]</scope>
    <source>
        <strain evidence="2">SCPEA02</strain>
    </source>
</reference>
<protein>
    <recommendedName>
        <fullName evidence="3">Secreted protein</fullName>
    </recommendedName>
</protein>
<sequence length="62" mass="6540">MPSLSSSQLLQVSAVMQAAATPHCESQARLEDTPQAVVQEAVPPHPVHVAESVPLVQARFPA</sequence>
<name>A0ABX7NS98_9BACT</name>
<evidence type="ECO:0000313" key="1">
    <source>
        <dbReference type="EMBL" id="QSQ21764.1"/>
    </source>
</evidence>
<gene>
    <name evidence="1" type="ORF">JY651_42540</name>
</gene>
<evidence type="ECO:0008006" key="3">
    <source>
        <dbReference type="Google" id="ProtNLM"/>
    </source>
</evidence>
<organism evidence="1 2">
    <name type="scientific">Pyxidicoccus parkwayensis</name>
    <dbReference type="NCBI Taxonomy" id="2813578"/>
    <lineage>
        <taxon>Bacteria</taxon>
        <taxon>Pseudomonadati</taxon>
        <taxon>Myxococcota</taxon>
        <taxon>Myxococcia</taxon>
        <taxon>Myxococcales</taxon>
        <taxon>Cystobacterineae</taxon>
        <taxon>Myxococcaceae</taxon>
        <taxon>Pyxidicoccus</taxon>
    </lineage>
</organism>
<dbReference type="EMBL" id="CP071090">
    <property type="protein sequence ID" value="QSQ21764.1"/>
    <property type="molecule type" value="Genomic_DNA"/>
</dbReference>
<accession>A0ABX7NS98</accession>
<keyword evidence="2" id="KW-1185">Reference proteome</keyword>
<dbReference type="RefSeq" id="WP_206723341.1">
    <property type="nucleotide sequence ID" value="NZ_CP071090.1"/>
</dbReference>